<dbReference type="InterPro" id="IPR013974">
    <property type="entry name" value="SAF"/>
</dbReference>
<dbReference type="EMBL" id="BARW01001046">
    <property type="protein sequence ID" value="GAI71860.1"/>
    <property type="molecule type" value="Genomic_DNA"/>
</dbReference>
<feature type="non-terminal residue" evidence="3">
    <location>
        <position position="1"/>
    </location>
</feature>
<dbReference type="CDD" id="cd11613">
    <property type="entry name" value="SAF_AH_GD"/>
    <property type="match status" value="1"/>
</dbReference>
<dbReference type="SMART" id="SM00858">
    <property type="entry name" value="SAF"/>
    <property type="match status" value="1"/>
</dbReference>
<organism evidence="3">
    <name type="scientific">marine sediment metagenome</name>
    <dbReference type="NCBI Taxonomy" id="412755"/>
    <lineage>
        <taxon>unclassified sequences</taxon>
        <taxon>metagenomes</taxon>
        <taxon>ecological metagenomes</taxon>
    </lineage>
</organism>
<protein>
    <recommendedName>
        <fullName evidence="2">SAF domain-containing protein</fullName>
    </recommendedName>
</protein>
<evidence type="ECO:0000259" key="2">
    <source>
        <dbReference type="SMART" id="SM00858"/>
    </source>
</evidence>
<comment type="caution">
    <text evidence="3">The sequence shown here is derived from an EMBL/GenBank/DDBJ whole genome shotgun (WGS) entry which is preliminary data.</text>
</comment>
<dbReference type="GO" id="GO:0019698">
    <property type="term" value="P:D-galacturonate catabolic process"/>
    <property type="evidence" value="ECO:0007669"/>
    <property type="project" value="TreeGrafter"/>
</dbReference>
<keyword evidence="1" id="KW-0456">Lyase</keyword>
<sequence>TELRSNEVFVRINHNIPMGHKFSLKDINKGELVKKYGQIIGITTQDIKTGDWIHTHNLKSYYLEVAKK</sequence>
<dbReference type="PANTHER" id="PTHR30536:SF5">
    <property type="entry name" value="ALTRONATE DEHYDRATASE"/>
    <property type="match status" value="1"/>
</dbReference>
<dbReference type="InterPro" id="IPR052172">
    <property type="entry name" value="UxaA_altronate/galactarate_dh"/>
</dbReference>
<evidence type="ECO:0000256" key="1">
    <source>
        <dbReference type="ARBA" id="ARBA00023239"/>
    </source>
</evidence>
<name>X1S8U5_9ZZZZ</name>
<dbReference type="AlphaFoldDB" id="X1S8U5"/>
<dbReference type="PANTHER" id="PTHR30536">
    <property type="entry name" value="ALTRONATE/GALACTARATE DEHYDRATASE"/>
    <property type="match status" value="1"/>
</dbReference>
<evidence type="ECO:0000313" key="3">
    <source>
        <dbReference type="EMBL" id="GAI71860.1"/>
    </source>
</evidence>
<feature type="domain" description="SAF" evidence="2">
    <location>
        <begin position="7"/>
        <end position="59"/>
    </location>
</feature>
<dbReference type="Gene3D" id="2.30.130.110">
    <property type="match status" value="1"/>
</dbReference>
<dbReference type="GO" id="GO:0016829">
    <property type="term" value="F:lyase activity"/>
    <property type="evidence" value="ECO:0007669"/>
    <property type="project" value="UniProtKB-KW"/>
</dbReference>
<gene>
    <name evidence="3" type="ORF">S12H4_03636</name>
</gene>
<reference evidence="3" key="1">
    <citation type="journal article" date="2014" name="Front. Microbiol.">
        <title>High frequency of phylogenetically diverse reductive dehalogenase-homologous genes in deep subseafloor sedimentary metagenomes.</title>
        <authorList>
            <person name="Kawai M."/>
            <person name="Futagami T."/>
            <person name="Toyoda A."/>
            <person name="Takaki Y."/>
            <person name="Nishi S."/>
            <person name="Hori S."/>
            <person name="Arai W."/>
            <person name="Tsubouchi T."/>
            <person name="Morono Y."/>
            <person name="Uchiyama I."/>
            <person name="Ito T."/>
            <person name="Fujiyama A."/>
            <person name="Inagaki F."/>
            <person name="Takami H."/>
        </authorList>
    </citation>
    <scope>NUCLEOTIDE SEQUENCE</scope>
    <source>
        <strain evidence="3">Expedition CK06-06</strain>
    </source>
</reference>
<proteinExistence type="predicted"/>
<dbReference type="InterPro" id="IPR044144">
    <property type="entry name" value="SAF_UxaA/GarD"/>
</dbReference>
<dbReference type="Pfam" id="PF08666">
    <property type="entry name" value="SAF"/>
    <property type="match status" value="1"/>
</dbReference>
<accession>X1S8U5</accession>